<protein>
    <submittedName>
        <fullName evidence="1">Uncharacterized protein</fullName>
    </submittedName>
</protein>
<sequence>MPRRFQCSVQTEAPSYVLAVAANALCHVHRFTPSDLPLHQTSSNLFFEDTLSLLVAQTGGQSLVP</sequence>
<dbReference type="InParanoid" id="A0A0D0DD16"/>
<organism evidence="1 2">
    <name type="scientific">Paxillus rubicundulus Ve08.2h10</name>
    <dbReference type="NCBI Taxonomy" id="930991"/>
    <lineage>
        <taxon>Eukaryota</taxon>
        <taxon>Fungi</taxon>
        <taxon>Dikarya</taxon>
        <taxon>Basidiomycota</taxon>
        <taxon>Agaricomycotina</taxon>
        <taxon>Agaricomycetes</taxon>
        <taxon>Agaricomycetidae</taxon>
        <taxon>Boletales</taxon>
        <taxon>Paxilineae</taxon>
        <taxon>Paxillaceae</taxon>
        <taxon>Paxillus</taxon>
    </lineage>
</organism>
<dbReference type="Proteomes" id="UP000054538">
    <property type="component" value="Unassembled WGS sequence"/>
</dbReference>
<dbReference type="AlphaFoldDB" id="A0A0D0DD16"/>
<dbReference type="HOGENOM" id="CLU_2850355_0_0_1"/>
<gene>
    <name evidence="1" type="ORF">PAXRUDRAFT_827271</name>
</gene>
<evidence type="ECO:0000313" key="1">
    <source>
        <dbReference type="EMBL" id="KIK95157.1"/>
    </source>
</evidence>
<keyword evidence="2" id="KW-1185">Reference proteome</keyword>
<proteinExistence type="predicted"/>
<evidence type="ECO:0000313" key="2">
    <source>
        <dbReference type="Proteomes" id="UP000054538"/>
    </source>
</evidence>
<name>A0A0D0DD16_9AGAM</name>
<reference evidence="1 2" key="1">
    <citation type="submission" date="2014-04" db="EMBL/GenBank/DDBJ databases">
        <authorList>
            <consortium name="DOE Joint Genome Institute"/>
            <person name="Kuo A."/>
            <person name="Kohler A."/>
            <person name="Jargeat P."/>
            <person name="Nagy L.G."/>
            <person name="Floudas D."/>
            <person name="Copeland A."/>
            <person name="Barry K.W."/>
            <person name="Cichocki N."/>
            <person name="Veneault-Fourrey C."/>
            <person name="LaButti K."/>
            <person name="Lindquist E.A."/>
            <person name="Lipzen A."/>
            <person name="Lundell T."/>
            <person name="Morin E."/>
            <person name="Murat C."/>
            <person name="Sun H."/>
            <person name="Tunlid A."/>
            <person name="Henrissat B."/>
            <person name="Grigoriev I.V."/>
            <person name="Hibbett D.S."/>
            <person name="Martin F."/>
            <person name="Nordberg H.P."/>
            <person name="Cantor M.N."/>
            <person name="Hua S.X."/>
        </authorList>
    </citation>
    <scope>NUCLEOTIDE SEQUENCE [LARGE SCALE GENOMIC DNA]</scope>
    <source>
        <strain evidence="1 2">Ve08.2h10</strain>
    </source>
</reference>
<dbReference type="EMBL" id="KN825060">
    <property type="protein sequence ID" value="KIK95157.1"/>
    <property type="molecule type" value="Genomic_DNA"/>
</dbReference>
<reference evidence="2" key="2">
    <citation type="submission" date="2015-01" db="EMBL/GenBank/DDBJ databases">
        <title>Evolutionary Origins and Diversification of the Mycorrhizal Mutualists.</title>
        <authorList>
            <consortium name="DOE Joint Genome Institute"/>
            <consortium name="Mycorrhizal Genomics Consortium"/>
            <person name="Kohler A."/>
            <person name="Kuo A."/>
            <person name="Nagy L.G."/>
            <person name="Floudas D."/>
            <person name="Copeland A."/>
            <person name="Barry K.W."/>
            <person name="Cichocki N."/>
            <person name="Veneault-Fourrey C."/>
            <person name="LaButti K."/>
            <person name="Lindquist E.A."/>
            <person name="Lipzen A."/>
            <person name="Lundell T."/>
            <person name="Morin E."/>
            <person name="Murat C."/>
            <person name="Riley R."/>
            <person name="Ohm R."/>
            <person name="Sun H."/>
            <person name="Tunlid A."/>
            <person name="Henrissat B."/>
            <person name="Grigoriev I.V."/>
            <person name="Hibbett D.S."/>
            <person name="Martin F."/>
        </authorList>
    </citation>
    <scope>NUCLEOTIDE SEQUENCE [LARGE SCALE GENOMIC DNA]</scope>
    <source>
        <strain evidence="2">Ve08.2h10</strain>
    </source>
</reference>
<accession>A0A0D0DD16</accession>